<dbReference type="CDD" id="cd00075">
    <property type="entry name" value="HATPase"/>
    <property type="match status" value="1"/>
</dbReference>
<dbReference type="GO" id="GO:0005524">
    <property type="term" value="F:ATP binding"/>
    <property type="evidence" value="ECO:0007669"/>
    <property type="project" value="UniProtKB-KW"/>
</dbReference>
<evidence type="ECO:0000256" key="1">
    <source>
        <dbReference type="ARBA" id="ARBA00000085"/>
    </source>
</evidence>
<dbReference type="Gene3D" id="1.10.287.130">
    <property type="match status" value="1"/>
</dbReference>
<dbReference type="PANTHER" id="PTHR45453">
    <property type="entry name" value="PHOSPHATE REGULON SENSOR PROTEIN PHOR"/>
    <property type="match status" value="1"/>
</dbReference>
<comment type="caution">
    <text evidence="15">The sequence shown here is derived from an EMBL/GenBank/DDBJ whole genome shotgun (WGS) entry which is preliminary data.</text>
</comment>
<evidence type="ECO:0000256" key="12">
    <source>
        <dbReference type="SAM" id="Phobius"/>
    </source>
</evidence>
<proteinExistence type="predicted"/>
<dbReference type="SUPFAM" id="SSF158472">
    <property type="entry name" value="HAMP domain-like"/>
    <property type="match status" value="1"/>
</dbReference>
<keyword evidence="5" id="KW-0597">Phosphoprotein</keyword>
<dbReference type="SUPFAM" id="SSF55874">
    <property type="entry name" value="ATPase domain of HSP90 chaperone/DNA topoisomerase II/histidine kinase"/>
    <property type="match status" value="1"/>
</dbReference>
<dbReference type="InterPro" id="IPR004358">
    <property type="entry name" value="Sig_transdc_His_kin-like_C"/>
</dbReference>
<dbReference type="EC" id="2.7.13.3" evidence="3"/>
<dbReference type="Pfam" id="PF00672">
    <property type="entry name" value="HAMP"/>
    <property type="match status" value="1"/>
</dbReference>
<gene>
    <name evidence="15" type="ORF">J27TS8_24300</name>
</gene>
<evidence type="ECO:0000256" key="11">
    <source>
        <dbReference type="ARBA" id="ARBA00023136"/>
    </source>
</evidence>
<dbReference type="InterPro" id="IPR036097">
    <property type="entry name" value="HisK_dim/P_sf"/>
</dbReference>
<dbReference type="CDD" id="cd06225">
    <property type="entry name" value="HAMP"/>
    <property type="match status" value="1"/>
</dbReference>
<dbReference type="GO" id="GO:0000155">
    <property type="term" value="F:phosphorelay sensor kinase activity"/>
    <property type="evidence" value="ECO:0007669"/>
    <property type="project" value="InterPro"/>
</dbReference>
<dbReference type="InterPro" id="IPR050351">
    <property type="entry name" value="BphY/WalK/GraS-like"/>
</dbReference>
<dbReference type="FunFam" id="1.10.287.130:FF:000001">
    <property type="entry name" value="Two-component sensor histidine kinase"/>
    <property type="match status" value="1"/>
</dbReference>
<evidence type="ECO:0000256" key="4">
    <source>
        <dbReference type="ARBA" id="ARBA00022475"/>
    </source>
</evidence>
<evidence type="ECO:0000256" key="10">
    <source>
        <dbReference type="ARBA" id="ARBA00023012"/>
    </source>
</evidence>
<dbReference type="PROSITE" id="PS50885">
    <property type="entry name" value="HAMP"/>
    <property type="match status" value="1"/>
</dbReference>
<evidence type="ECO:0000256" key="3">
    <source>
        <dbReference type="ARBA" id="ARBA00012438"/>
    </source>
</evidence>
<evidence type="ECO:0000256" key="8">
    <source>
        <dbReference type="ARBA" id="ARBA00022777"/>
    </source>
</evidence>
<keyword evidence="9" id="KW-0067">ATP-binding</keyword>
<dbReference type="InterPro" id="IPR003594">
    <property type="entry name" value="HATPase_dom"/>
</dbReference>
<evidence type="ECO:0000256" key="6">
    <source>
        <dbReference type="ARBA" id="ARBA00022679"/>
    </source>
</evidence>
<organism evidence="15 16">
    <name type="scientific">Robertmurraya siralis</name>
    <dbReference type="NCBI Taxonomy" id="77777"/>
    <lineage>
        <taxon>Bacteria</taxon>
        <taxon>Bacillati</taxon>
        <taxon>Bacillota</taxon>
        <taxon>Bacilli</taxon>
        <taxon>Bacillales</taxon>
        <taxon>Bacillaceae</taxon>
        <taxon>Robertmurraya</taxon>
    </lineage>
</organism>
<dbReference type="PRINTS" id="PR00344">
    <property type="entry name" value="BCTRLSENSOR"/>
</dbReference>
<dbReference type="Pfam" id="PF00512">
    <property type="entry name" value="HisKA"/>
    <property type="match status" value="1"/>
</dbReference>
<comment type="catalytic activity">
    <reaction evidence="1">
        <text>ATP + protein L-histidine = ADP + protein N-phospho-L-histidine.</text>
        <dbReference type="EC" id="2.7.13.3"/>
    </reaction>
</comment>
<evidence type="ECO:0000256" key="2">
    <source>
        <dbReference type="ARBA" id="ARBA00004651"/>
    </source>
</evidence>
<feature type="domain" description="Histidine kinase" evidence="13">
    <location>
        <begin position="200"/>
        <end position="416"/>
    </location>
</feature>
<dbReference type="Pfam" id="PF02518">
    <property type="entry name" value="HATPase_c"/>
    <property type="match status" value="1"/>
</dbReference>
<dbReference type="Gene3D" id="6.10.340.10">
    <property type="match status" value="1"/>
</dbReference>
<reference evidence="15" key="1">
    <citation type="submission" date="2021-03" db="EMBL/GenBank/DDBJ databases">
        <title>Antimicrobial resistance genes in bacteria isolated from Japanese honey, and their potential for conferring macrolide and lincosamide resistance in the American foulbrood pathogen Paenibacillus larvae.</title>
        <authorList>
            <person name="Okamoto M."/>
            <person name="Kumagai M."/>
            <person name="Kanamori H."/>
            <person name="Takamatsu D."/>
        </authorList>
    </citation>
    <scope>NUCLEOTIDE SEQUENCE</scope>
    <source>
        <strain evidence="15">J27TS8</strain>
    </source>
</reference>
<dbReference type="InterPro" id="IPR003660">
    <property type="entry name" value="HAMP_dom"/>
</dbReference>
<evidence type="ECO:0000259" key="14">
    <source>
        <dbReference type="PROSITE" id="PS50885"/>
    </source>
</evidence>
<dbReference type="GO" id="GO:0004721">
    <property type="term" value="F:phosphoprotein phosphatase activity"/>
    <property type="evidence" value="ECO:0007669"/>
    <property type="project" value="TreeGrafter"/>
</dbReference>
<dbReference type="SUPFAM" id="SSF47384">
    <property type="entry name" value="Homodimeric domain of signal transducing histidine kinase"/>
    <property type="match status" value="1"/>
</dbReference>
<dbReference type="FunFam" id="3.30.565.10:FF:000006">
    <property type="entry name" value="Sensor histidine kinase WalK"/>
    <property type="match status" value="1"/>
</dbReference>
<evidence type="ECO:0000259" key="13">
    <source>
        <dbReference type="PROSITE" id="PS50109"/>
    </source>
</evidence>
<dbReference type="GO" id="GO:0005886">
    <property type="term" value="C:plasma membrane"/>
    <property type="evidence" value="ECO:0007669"/>
    <property type="project" value="UniProtKB-SubCell"/>
</dbReference>
<keyword evidence="4" id="KW-1003">Cell membrane</keyword>
<keyword evidence="12" id="KW-1133">Transmembrane helix</keyword>
<dbReference type="InterPro" id="IPR036890">
    <property type="entry name" value="HATPase_C_sf"/>
</dbReference>
<dbReference type="PROSITE" id="PS50109">
    <property type="entry name" value="HIS_KIN"/>
    <property type="match status" value="1"/>
</dbReference>
<dbReference type="EMBL" id="BORC01000003">
    <property type="protein sequence ID" value="GIN62437.1"/>
    <property type="molecule type" value="Genomic_DNA"/>
</dbReference>
<keyword evidence="7" id="KW-0547">Nucleotide-binding</keyword>
<protein>
    <recommendedName>
        <fullName evidence="3">histidine kinase</fullName>
        <ecNumber evidence="3">2.7.13.3</ecNumber>
    </recommendedName>
</protein>
<keyword evidence="10" id="KW-0902">Two-component regulatory system</keyword>
<evidence type="ECO:0000256" key="7">
    <source>
        <dbReference type="ARBA" id="ARBA00022741"/>
    </source>
</evidence>
<feature type="domain" description="HAMP" evidence="14">
    <location>
        <begin position="140"/>
        <end position="192"/>
    </location>
</feature>
<keyword evidence="8 15" id="KW-0418">Kinase</keyword>
<dbReference type="CDD" id="cd00082">
    <property type="entry name" value="HisKA"/>
    <property type="match status" value="1"/>
</dbReference>
<name>A0A920BUL6_9BACI</name>
<keyword evidence="12" id="KW-0812">Transmembrane</keyword>
<dbReference type="SMART" id="SM00304">
    <property type="entry name" value="HAMP"/>
    <property type="match status" value="1"/>
</dbReference>
<dbReference type="InterPro" id="IPR005467">
    <property type="entry name" value="His_kinase_dom"/>
</dbReference>
<dbReference type="GO" id="GO:0016036">
    <property type="term" value="P:cellular response to phosphate starvation"/>
    <property type="evidence" value="ECO:0007669"/>
    <property type="project" value="TreeGrafter"/>
</dbReference>
<dbReference type="Gene3D" id="3.30.565.10">
    <property type="entry name" value="Histidine kinase-like ATPase, C-terminal domain"/>
    <property type="match status" value="1"/>
</dbReference>
<evidence type="ECO:0000313" key="16">
    <source>
        <dbReference type="Proteomes" id="UP000682111"/>
    </source>
</evidence>
<evidence type="ECO:0000313" key="15">
    <source>
        <dbReference type="EMBL" id="GIN62437.1"/>
    </source>
</evidence>
<accession>A0A920BUL6</accession>
<evidence type="ECO:0000256" key="5">
    <source>
        <dbReference type="ARBA" id="ARBA00022553"/>
    </source>
</evidence>
<dbReference type="SMART" id="SM00388">
    <property type="entry name" value="HisKA"/>
    <property type="match status" value="1"/>
</dbReference>
<comment type="subcellular location">
    <subcellularLocation>
        <location evidence="2">Cell membrane</location>
        <topology evidence="2">Multi-pass membrane protein</topology>
    </subcellularLocation>
</comment>
<keyword evidence="16" id="KW-1185">Reference proteome</keyword>
<keyword evidence="6" id="KW-0808">Transferase</keyword>
<dbReference type="Proteomes" id="UP000682111">
    <property type="component" value="Unassembled WGS sequence"/>
</dbReference>
<sequence>MALQARGNSHRAVLENHFAEDIIDHVILMESESSTDVVITDEKGTVIRFSDPIDNFEKYLPAPGQEIPKEGQVIEDDWKRERYIATVSPIYIHNHLMGYVYMFENTESVHLMMKSLNEHFFLAGVLSIIFTVIIIVFLSKGITKPLLTMKEATYQISKGNFSVSFPKTSKDELGDLARSIEALAAELNYLKQHRSEFLSSISHELRTPLTYIKGYTDIVRKRNLNEEEQQKYLTIISDETNRLSNLVKELFNLAKMDQNSFVIQKERLDLQPLLEKVSQKLTPALTEKKIHYMYQCQTQLYLMADPIKLELILFNLLDNAVKYSDTESDITLNAWKEKDSILIAITDNGKGIPEKDLPYIFNRFYRVDKSRTRSLGGTGLGLAIVHELVHAHDAEISVTSKEGVGTKFQLTFKEVSK</sequence>
<dbReference type="SMART" id="SM00387">
    <property type="entry name" value="HATPase_c"/>
    <property type="match status" value="1"/>
</dbReference>
<feature type="transmembrane region" description="Helical" evidence="12">
    <location>
        <begin position="120"/>
        <end position="139"/>
    </location>
</feature>
<keyword evidence="11 12" id="KW-0472">Membrane</keyword>
<dbReference type="InterPro" id="IPR003661">
    <property type="entry name" value="HisK_dim/P_dom"/>
</dbReference>
<dbReference type="AlphaFoldDB" id="A0A920BUL6"/>
<dbReference type="PANTHER" id="PTHR45453:SF1">
    <property type="entry name" value="PHOSPHATE REGULON SENSOR PROTEIN PHOR"/>
    <property type="match status" value="1"/>
</dbReference>
<evidence type="ECO:0000256" key="9">
    <source>
        <dbReference type="ARBA" id="ARBA00022840"/>
    </source>
</evidence>